<keyword evidence="1" id="KW-0663">Pyridoxal phosphate</keyword>
<dbReference type="HAMAP" id="MF_02087">
    <property type="entry name" value="PLP_homeostasis"/>
    <property type="match status" value="1"/>
</dbReference>
<reference evidence="3" key="1">
    <citation type="submission" date="2020-05" db="EMBL/GenBank/DDBJ databases">
        <authorList>
            <person name="Chiriac C."/>
            <person name="Salcher M."/>
            <person name="Ghai R."/>
            <person name="Kavagutti S V."/>
        </authorList>
    </citation>
    <scope>NUCLEOTIDE SEQUENCE</scope>
</reference>
<dbReference type="InterPro" id="IPR001608">
    <property type="entry name" value="Ala_racemase_N"/>
</dbReference>
<dbReference type="SUPFAM" id="SSF51419">
    <property type="entry name" value="PLP-binding barrel"/>
    <property type="match status" value="1"/>
</dbReference>
<dbReference type="PROSITE" id="PS01211">
    <property type="entry name" value="UPF0001"/>
    <property type="match status" value="1"/>
</dbReference>
<dbReference type="CDD" id="cd00635">
    <property type="entry name" value="PLPDE_III_YBL036c_like"/>
    <property type="match status" value="1"/>
</dbReference>
<sequence length="224" mass="24141">MPSVTARWHSVCADVAAECAKWGRDVNDVTLVVVTKFHPVSVIEELLDAGARHFGESRHQDAAPKADALADRDLTWHFVGQIQSNKARAIARYATVIHSLDRDSVVDALVTSEHRVDGFIELNLTDDPGRGGVQTADDMLRLAERILAAGTIDLRGVMAVAPQDADPSEAFAGVATMSEILRQAYPNATDISAGMSADWQQAIEHGATHLRIGSSITGNRPTPR</sequence>
<dbReference type="NCBIfam" id="TIGR00044">
    <property type="entry name" value="YggS family pyridoxal phosphate-dependent enzyme"/>
    <property type="match status" value="1"/>
</dbReference>
<dbReference type="Pfam" id="PF01168">
    <property type="entry name" value="Ala_racemase_N"/>
    <property type="match status" value="1"/>
</dbReference>
<evidence type="ECO:0000259" key="2">
    <source>
        <dbReference type="Pfam" id="PF01168"/>
    </source>
</evidence>
<dbReference type="PANTHER" id="PTHR10146:SF14">
    <property type="entry name" value="PYRIDOXAL PHOSPHATE HOMEOSTASIS PROTEIN"/>
    <property type="match status" value="1"/>
</dbReference>
<accession>A0A6J6AZ46</accession>
<gene>
    <name evidence="3" type="ORF">UFOPK1413_00131</name>
</gene>
<dbReference type="PANTHER" id="PTHR10146">
    <property type="entry name" value="PROLINE SYNTHETASE CO-TRANSCRIBED BACTERIAL HOMOLOG PROTEIN"/>
    <property type="match status" value="1"/>
</dbReference>
<feature type="domain" description="Alanine racemase N-terminal" evidence="2">
    <location>
        <begin position="40"/>
        <end position="221"/>
    </location>
</feature>
<dbReference type="InterPro" id="IPR011078">
    <property type="entry name" value="PyrdxlP_homeostasis"/>
</dbReference>
<dbReference type="AlphaFoldDB" id="A0A6J6AZ46"/>
<dbReference type="InterPro" id="IPR029066">
    <property type="entry name" value="PLP-binding_barrel"/>
</dbReference>
<evidence type="ECO:0000313" key="3">
    <source>
        <dbReference type="EMBL" id="CAB4531363.1"/>
    </source>
</evidence>
<evidence type="ECO:0000256" key="1">
    <source>
        <dbReference type="ARBA" id="ARBA00022898"/>
    </source>
</evidence>
<organism evidence="3">
    <name type="scientific">freshwater metagenome</name>
    <dbReference type="NCBI Taxonomy" id="449393"/>
    <lineage>
        <taxon>unclassified sequences</taxon>
        <taxon>metagenomes</taxon>
        <taxon>ecological metagenomes</taxon>
    </lineage>
</organism>
<dbReference type="GO" id="GO:0030170">
    <property type="term" value="F:pyridoxal phosphate binding"/>
    <property type="evidence" value="ECO:0007669"/>
    <property type="project" value="InterPro"/>
</dbReference>
<proteinExistence type="inferred from homology"/>
<protein>
    <submittedName>
        <fullName evidence="3">Unannotated protein</fullName>
    </submittedName>
</protein>
<dbReference type="EMBL" id="CAEZSG010000010">
    <property type="protein sequence ID" value="CAB4531363.1"/>
    <property type="molecule type" value="Genomic_DNA"/>
</dbReference>
<dbReference type="PIRSF" id="PIRSF004848">
    <property type="entry name" value="YBL036c_PLPDEIII"/>
    <property type="match status" value="1"/>
</dbReference>
<name>A0A6J6AZ46_9ZZZZ</name>
<dbReference type="Gene3D" id="3.20.20.10">
    <property type="entry name" value="Alanine racemase"/>
    <property type="match status" value="1"/>
</dbReference>